<name>A0A5C6V9U6_9BURK</name>
<evidence type="ECO:0000313" key="2">
    <source>
        <dbReference type="EMBL" id="TXC81086.1"/>
    </source>
</evidence>
<dbReference type="PANTHER" id="PTHR35446">
    <property type="entry name" value="SI:CH211-175M2.5"/>
    <property type="match status" value="1"/>
</dbReference>
<dbReference type="Proteomes" id="UP000321776">
    <property type="component" value="Unassembled WGS sequence"/>
</dbReference>
<dbReference type="PANTHER" id="PTHR35446:SF3">
    <property type="entry name" value="CMD DOMAIN-CONTAINING PROTEIN"/>
    <property type="match status" value="1"/>
</dbReference>
<dbReference type="Pfam" id="PF02627">
    <property type="entry name" value="CMD"/>
    <property type="match status" value="1"/>
</dbReference>
<organism evidence="2 3">
    <name type="scientific">Paraburkholderia azotifigens</name>
    <dbReference type="NCBI Taxonomy" id="2057004"/>
    <lineage>
        <taxon>Bacteria</taxon>
        <taxon>Pseudomonadati</taxon>
        <taxon>Pseudomonadota</taxon>
        <taxon>Betaproteobacteria</taxon>
        <taxon>Burkholderiales</taxon>
        <taxon>Burkholderiaceae</taxon>
        <taxon>Paraburkholderia</taxon>
    </lineage>
</organism>
<dbReference type="GO" id="GO:0051920">
    <property type="term" value="F:peroxiredoxin activity"/>
    <property type="evidence" value="ECO:0007669"/>
    <property type="project" value="InterPro"/>
</dbReference>
<evidence type="ECO:0000313" key="3">
    <source>
        <dbReference type="Proteomes" id="UP000321776"/>
    </source>
</evidence>
<accession>A0A5C6V9U6</accession>
<dbReference type="InterPro" id="IPR003779">
    <property type="entry name" value="CMD-like"/>
</dbReference>
<reference evidence="2 3" key="1">
    <citation type="journal article" date="2018" name="Int. J. Syst. Evol. Microbiol.">
        <title>Paraburkholderia azotifigens sp. nov., a nitrogen-fixing bacterium isolated from paddy soil.</title>
        <authorList>
            <person name="Choi G.M."/>
            <person name="Im W.T."/>
        </authorList>
    </citation>
    <scope>NUCLEOTIDE SEQUENCE [LARGE SCALE GENOMIC DNA]</scope>
    <source>
        <strain evidence="2 3">NF 2-5-3</strain>
    </source>
</reference>
<dbReference type="InterPro" id="IPR029032">
    <property type="entry name" value="AhpD-like"/>
</dbReference>
<dbReference type="Gene3D" id="1.20.1290.10">
    <property type="entry name" value="AhpD-like"/>
    <property type="match status" value="1"/>
</dbReference>
<dbReference type="EMBL" id="VOQS01000005">
    <property type="protein sequence ID" value="TXC81086.1"/>
    <property type="molecule type" value="Genomic_DNA"/>
</dbReference>
<protein>
    <submittedName>
        <fullName evidence="2">Carboxymuconolactone decarboxylase family protein</fullName>
    </submittedName>
</protein>
<sequence>MPVEQDTIPPIKTTRLTGEYMADNASPSRTQIPADSHATLDSFEKLFGFVPNIFAVMAQSPHALAAFKSLQIPLERTLDAAMRDRIALAVSEMNSCDYMVRAHTYIGAQFSKLDVTELEMNRYGRSSDPKIDVALQFAKKVAETRGKVKGSDLQEVRDAGWTDAQVIEIIARVSQFLYANFVGNVFDIEIDFPALEAIADEA</sequence>
<feature type="domain" description="Carboxymuconolactone decarboxylase-like" evidence="1">
    <location>
        <begin position="62"/>
        <end position="139"/>
    </location>
</feature>
<gene>
    <name evidence="2" type="ORF">FRZ40_43685</name>
</gene>
<evidence type="ECO:0000259" key="1">
    <source>
        <dbReference type="Pfam" id="PF02627"/>
    </source>
</evidence>
<proteinExistence type="predicted"/>
<dbReference type="AlphaFoldDB" id="A0A5C6V9U6"/>
<dbReference type="SUPFAM" id="SSF69118">
    <property type="entry name" value="AhpD-like"/>
    <property type="match status" value="1"/>
</dbReference>
<comment type="caution">
    <text evidence="2">The sequence shown here is derived from an EMBL/GenBank/DDBJ whole genome shotgun (WGS) entry which is preliminary data.</text>
</comment>